<feature type="compositionally biased region" description="Polar residues" evidence="1">
    <location>
        <begin position="280"/>
        <end position="295"/>
    </location>
</feature>
<organism evidence="3 4">
    <name type="scientific">Gymnopus androsaceus JB14</name>
    <dbReference type="NCBI Taxonomy" id="1447944"/>
    <lineage>
        <taxon>Eukaryota</taxon>
        <taxon>Fungi</taxon>
        <taxon>Dikarya</taxon>
        <taxon>Basidiomycota</taxon>
        <taxon>Agaricomycotina</taxon>
        <taxon>Agaricomycetes</taxon>
        <taxon>Agaricomycetidae</taxon>
        <taxon>Agaricales</taxon>
        <taxon>Marasmiineae</taxon>
        <taxon>Omphalotaceae</taxon>
        <taxon>Gymnopus</taxon>
    </lineage>
</organism>
<evidence type="ECO:0000256" key="1">
    <source>
        <dbReference type="SAM" id="MobiDB-lite"/>
    </source>
</evidence>
<feature type="region of interest" description="Disordered" evidence="1">
    <location>
        <begin position="425"/>
        <end position="449"/>
    </location>
</feature>
<feature type="region of interest" description="Disordered" evidence="1">
    <location>
        <begin position="339"/>
        <end position="362"/>
    </location>
</feature>
<proteinExistence type="predicted"/>
<dbReference type="Proteomes" id="UP000799118">
    <property type="component" value="Unassembled WGS sequence"/>
</dbReference>
<keyword evidence="2" id="KW-1133">Transmembrane helix</keyword>
<dbReference type="EMBL" id="ML769403">
    <property type="protein sequence ID" value="KAE9406245.1"/>
    <property type="molecule type" value="Genomic_DNA"/>
</dbReference>
<dbReference type="AlphaFoldDB" id="A0A6A4IBY0"/>
<name>A0A6A4IBY0_9AGAR</name>
<feature type="region of interest" description="Disordered" evidence="1">
    <location>
        <begin position="280"/>
        <end position="327"/>
    </location>
</feature>
<feature type="transmembrane region" description="Helical" evidence="2">
    <location>
        <begin position="59"/>
        <end position="79"/>
    </location>
</feature>
<keyword evidence="2" id="KW-0812">Transmembrane</keyword>
<dbReference type="OrthoDB" id="3131281at2759"/>
<evidence type="ECO:0000313" key="3">
    <source>
        <dbReference type="EMBL" id="KAE9406245.1"/>
    </source>
</evidence>
<protein>
    <submittedName>
        <fullName evidence="3">Uncharacterized protein</fullName>
    </submittedName>
</protein>
<keyword evidence="4" id="KW-1185">Reference proteome</keyword>
<feature type="compositionally biased region" description="Polar residues" evidence="1">
    <location>
        <begin position="187"/>
        <end position="202"/>
    </location>
</feature>
<feature type="region of interest" description="Disordered" evidence="1">
    <location>
        <begin position="186"/>
        <end position="212"/>
    </location>
</feature>
<reference evidence="3" key="1">
    <citation type="journal article" date="2019" name="Environ. Microbiol.">
        <title>Fungal ecological strategies reflected in gene transcription - a case study of two litter decomposers.</title>
        <authorList>
            <person name="Barbi F."/>
            <person name="Kohler A."/>
            <person name="Barry K."/>
            <person name="Baskaran P."/>
            <person name="Daum C."/>
            <person name="Fauchery L."/>
            <person name="Ihrmark K."/>
            <person name="Kuo A."/>
            <person name="LaButti K."/>
            <person name="Lipzen A."/>
            <person name="Morin E."/>
            <person name="Grigoriev I.V."/>
            <person name="Henrissat B."/>
            <person name="Lindahl B."/>
            <person name="Martin F."/>
        </authorList>
    </citation>
    <scope>NUCLEOTIDE SEQUENCE</scope>
    <source>
        <strain evidence="3">JB14</strain>
    </source>
</reference>
<accession>A0A6A4IBY0</accession>
<gene>
    <name evidence="3" type="ORF">BT96DRAFT_267820</name>
</gene>
<sequence>MRRDPLHSTHIIKGKTITRSITTETETETVNILSLSTDHASSFTFSSTSPTSASTSTSLFQVVATTVSTLVITAAPTLVSSTGLYSSTQSLTTATSENSSDSSPNSHPLENTAIIIGVVAGTFLFVIVVSLLIAGFLKCHRRPRRRRGGAGKANRTRGSFVSPSVYRAIRHPDSLDQITAPEDRTQFTRSLGSSGPPQSGTMSHPDPTMLEDGESYFKVPANTGNGRNGRRRGKRDGIYHLRDIWNDSSAVALEEMTLLQNLTDTTPPLSTARMNVKMVNPSSTSLSSSDAQPRSQRQKDGMRGVPSHTRIPVEDASDSGGYAGGRRYVPAEECIPSLSTLHPPGFDESQQSAVTSSPEASYSAESSQDMLPLADAEVPTEMKAPHRDTISVDSIWAASEESGSSQELRRAIDEREAGWAMEGFLEPLTPNDQPSSYVVSGRPELGKFV</sequence>
<evidence type="ECO:0000313" key="4">
    <source>
        <dbReference type="Proteomes" id="UP000799118"/>
    </source>
</evidence>
<evidence type="ECO:0000256" key="2">
    <source>
        <dbReference type="SAM" id="Phobius"/>
    </source>
</evidence>
<feature type="transmembrane region" description="Helical" evidence="2">
    <location>
        <begin position="113"/>
        <end position="137"/>
    </location>
</feature>
<keyword evidence="2" id="KW-0472">Membrane</keyword>